<dbReference type="CDD" id="cd00077">
    <property type="entry name" value="HDc"/>
    <property type="match status" value="1"/>
</dbReference>
<dbReference type="PANTHER" id="PTHR11373:SF4">
    <property type="entry name" value="DEOXYNUCLEOSIDE TRIPHOSPHATE TRIPHOSPHOHYDROLASE SAMHD1"/>
    <property type="match status" value="1"/>
</dbReference>
<keyword evidence="5" id="KW-1185">Reference proteome</keyword>
<dbReference type="Pfam" id="PF01966">
    <property type="entry name" value="HD"/>
    <property type="match status" value="1"/>
</dbReference>
<evidence type="ECO:0000313" key="5">
    <source>
        <dbReference type="Proteomes" id="UP001620645"/>
    </source>
</evidence>
<evidence type="ECO:0000256" key="1">
    <source>
        <dbReference type="ARBA" id="ARBA00005776"/>
    </source>
</evidence>
<name>A0ABD2IGL7_HETSC</name>
<organism evidence="4 5">
    <name type="scientific">Heterodera schachtii</name>
    <name type="common">Sugarbeet cyst nematode worm</name>
    <name type="synonym">Tylenchus schachtii</name>
    <dbReference type="NCBI Taxonomy" id="97005"/>
    <lineage>
        <taxon>Eukaryota</taxon>
        <taxon>Metazoa</taxon>
        <taxon>Ecdysozoa</taxon>
        <taxon>Nematoda</taxon>
        <taxon>Chromadorea</taxon>
        <taxon>Rhabditida</taxon>
        <taxon>Tylenchina</taxon>
        <taxon>Tylenchomorpha</taxon>
        <taxon>Tylenchoidea</taxon>
        <taxon>Heteroderidae</taxon>
        <taxon>Heteroderinae</taxon>
        <taxon>Heterodera</taxon>
    </lineage>
</organism>
<dbReference type="Gene3D" id="1.10.3210.10">
    <property type="entry name" value="Hypothetical protein af1432"/>
    <property type="match status" value="1"/>
</dbReference>
<gene>
    <name evidence="4" type="ORF">niasHS_013121</name>
</gene>
<accession>A0ABD2IGL7</accession>
<sequence>MNVKRQWECLSCPIDQQFQISDLVHGSIDIFYPINLIIDTPEFQRLRRVTQLGVSNLVYPSGDHSRFSHSLGVYHLARLMVAHLSGIQPALGITPNDQLCVSIAALIHDLGHGPFSHMFESKFLREMGVKDFEHEEMSRKVFKFMLDKNDRWLKKKLDEYLEENDYEFIDELINPPKDMMSNDQWTLRGRPREKSVLYQIVSEPTAGLDVDKIDYLLRDSLLTDVSINLSSNEWRRILGAIIVLNPFPKLGRVFDSRKLMHECVYGHKTVIAAEIMYVRALRAADPHLEFVGQNGTKYKMSTAHKDPQAFCRLDNNVISLIRYSNDVRLDAAKKVIDAIEMRKLPKCVMKMQLNTMGSNCEEMQKKIEAALAAYSEGLAIIVKVRSFDHGKGIHRSPLKALFLFENKNPNNILEDGTNKSSESTNSTPAGALVAFFYIDYEDIGKREMATKALRKLTANHPNYFCVGSANKRVEPPNEEEGEGEGEGEDDWHFITPPRKQMREEDENQRN</sequence>
<feature type="compositionally biased region" description="Acidic residues" evidence="2">
    <location>
        <begin position="476"/>
        <end position="489"/>
    </location>
</feature>
<dbReference type="EMBL" id="JBICCN010000327">
    <property type="protein sequence ID" value="KAL3077132.1"/>
    <property type="molecule type" value="Genomic_DNA"/>
</dbReference>
<feature type="domain" description="HD/PDEase" evidence="3">
    <location>
        <begin position="62"/>
        <end position="225"/>
    </location>
</feature>
<evidence type="ECO:0000259" key="3">
    <source>
        <dbReference type="SMART" id="SM00471"/>
    </source>
</evidence>
<comment type="similarity">
    <text evidence="1">Belongs to the SAMHD1 family.</text>
</comment>
<evidence type="ECO:0000313" key="4">
    <source>
        <dbReference type="EMBL" id="KAL3077132.1"/>
    </source>
</evidence>
<feature type="region of interest" description="Disordered" evidence="2">
    <location>
        <begin position="469"/>
        <end position="510"/>
    </location>
</feature>
<dbReference type="SUPFAM" id="SSF109604">
    <property type="entry name" value="HD-domain/PDEase-like"/>
    <property type="match status" value="1"/>
</dbReference>
<dbReference type="AlphaFoldDB" id="A0ABD2IGL7"/>
<evidence type="ECO:0000256" key="2">
    <source>
        <dbReference type="SAM" id="MobiDB-lite"/>
    </source>
</evidence>
<reference evidence="4 5" key="1">
    <citation type="submission" date="2024-10" db="EMBL/GenBank/DDBJ databases">
        <authorList>
            <person name="Kim D."/>
        </authorList>
    </citation>
    <scope>NUCLEOTIDE SEQUENCE [LARGE SCALE GENOMIC DNA]</scope>
    <source>
        <strain evidence="4">Taebaek</strain>
    </source>
</reference>
<dbReference type="PANTHER" id="PTHR11373">
    <property type="entry name" value="DEOXYNUCLEOSIDE TRIPHOSPHATE TRIPHOSPHOHYDROLASE"/>
    <property type="match status" value="1"/>
</dbReference>
<dbReference type="Proteomes" id="UP001620645">
    <property type="component" value="Unassembled WGS sequence"/>
</dbReference>
<dbReference type="InterPro" id="IPR003607">
    <property type="entry name" value="HD/PDEase_dom"/>
</dbReference>
<dbReference type="InterPro" id="IPR050135">
    <property type="entry name" value="dGTPase-like"/>
</dbReference>
<proteinExistence type="inferred from homology"/>
<comment type="caution">
    <text evidence="4">The sequence shown here is derived from an EMBL/GenBank/DDBJ whole genome shotgun (WGS) entry which is preliminary data.</text>
</comment>
<protein>
    <recommendedName>
        <fullName evidence="3">HD/PDEase domain-containing protein</fullName>
    </recommendedName>
</protein>
<dbReference type="SMART" id="SM00471">
    <property type="entry name" value="HDc"/>
    <property type="match status" value="1"/>
</dbReference>
<dbReference type="InterPro" id="IPR006674">
    <property type="entry name" value="HD_domain"/>
</dbReference>